<feature type="chain" id="PRO_5008129954" description="Secreted protein" evidence="1">
    <location>
        <begin position="26"/>
        <end position="89"/>
    </location>
</feature>
<dbReference type="EnsemblMetazoa" id="ADIR007626-RA">
    <property type="protein sequence ID" value="ADIR007626-PA"/>
    <property type="gene ID" value="ADIR007626"/>
</dbReference>
<proteinExistence type="predicted"/>
<sequence>MGKSASTTTMCVLLMGSFLSLLAAAEEVQAAPQQKATEVTPERGTYSPLADIGQLAGGATGFLGQFWNTGVRLGGELSRRTFGLLQVKK</sequence>
<dbReference type="AlphaFoldDB" id="A0A182NJ01"/>
<reference evidence="2" key="2">
    <citation type="submission" date="2020-05" db="UniProtKB">
        <authorList>
            <consortium name="EnsemblMetazoa"/>
        </authorList>
    </citation>
    <scope>IDENTIFICATION</scope>
    <source>
        <strain evidence="2">WRAIR2</strain>
    </source>
</reference>
<reference evidence="3" key="1">
    <citation type="submission" date="2013-03" db="EMBL/GenBank/DDBJ databases">
        <title>The Genome Sequence of Anopheles dirus WRAIR2.</title>
        <authorList>
            <consortium name="The Broad Institute Genomics Platform"/>
            <person name="Neafsey D.E."/>
            <person name="Walton C."/>
            <person name="Walker B."/>
            <person name="Young S.K."/>
            <person name="Zeng Q."/>
            <person name="Gargeya S."/>
            <person name="Fitzgerald M."/>
            <person name="Haas B."/>
            <person name="Abouelleil A."/>
            <person name="Allen A.W."/>
            <person name="Alvarado L."/>
            <person name="Arachchi H.M."/>
            <person name="Berlin A.M."/>
            <person name="Chapman S.B."/>
            <person name="Gainer-Dewar J."/>
            <person name="Goldberg J."/>
            <person name="Griggs A."/>
            <person name="Gujja S."/>
            <person name="Hansen M."/>
            <person name="Howarth C."/>
            <person name="Imamovic A."/>
            <person name="Ireland A."/>
            <person name="Larimer J."/>
            <person name="McCowan C."/>
            <person name="Murphy C."/>
            <person name="Pearson M."/>
            <person name="Poon T.W."/>
            <person name="Priest M."/>
            <person name="Roberts A."/>
            <person name="Saif S."/>
            <person name="Shea T."/>
            <person name="Sisk P."/>
            <person name="Sykes S."/>
            <person name="Wortman J."/>
            <person name="Nusbaum C."/>
            <person name="Birren B."/>
        </authorList>
    </citation>
    <scope>NUCLEOTIDE SEQUENCE [LARGE SCALE GENOMIC DNA]</scope>
    <source>
        <strain evidence="3">WRAIR2</strain>
    </source>
</reference>
<dbReference type="Proteomes" id="UP000075884">
    <property type="component" value="Unassembled WGS sequence"/>
</dbReference>
<evidence type="ECO:0000313" key="2">
    <source>
        <dbReference type="EnsemblMetazoa" id="ADIR007626-PA"/>
    </source>
</evidence>
<organism evidence="2 3">
    <name type="scientific">Anopheles dirus</name>
    <dbReference type="NCBI Taxonomy" id="7168"/>
    <lineage>
        <taxon>Eukaryota</taxon>
        <taxon>Metazoa</taxon>
        <taxon>Ecdysozoa</taxon>
        <taxon>Arthropoda</taxon>
        <taxon>Hexapoda</taxon>
        <taxon>Insecta</taxon>
        <taxon>Pterygota</taxon>
        <taxon>Neoptera</taxon>
        <taxon>Endopterygota</taxon>
        <taxon>Diptera</taxon>
        <taxon>Nematocera</taxon>
        <taxon>Culicoidea</taxon>
        <taxon>Culicidae</taxon>
        <taxon>Anophelinae</taxon>
        <taxon>Anopheles</taxon>
    </lineage>
</organism>
<evidence type="ECO:0000313" key="3">
    <source>
        <dbReference type="Proteomes" id="UP000075884"/>
    </source>
</evidence>
<name>A0A182NJ01_9DIPT</name>
<accession>A0A182NJ01</accession>
<protein>
    <recommendedName>
        <fullName evidence="4">Secreted protein</fullName>
    </recommendedName>
</protein>
<feature type="signal peptide" evidence="1">
    <location>
        <begin position="1"/>
        <end position="25"/>
    </location>
</feature>
<keyword evidence="3" id="KW-1185">Reference proteome</keyword>
<evidence type="ECO:0000256" key="1">
    <source>
        <dbReference type="SAM" id="SignalP"/>
    </source>
</evidence>
<keyword evidence="1" id="KW-0732">Signal</keyword>
<dbReference type="VEuPathDB" id="VectorBase:ADIR007626"/>
<evidence type="ECO:0008006" key="4">
    <source>
        <dbReference type="Google" id="ProtNLM"/>
    </source>
</evidence>
<dbReference type="STRING" id="7168.A0A182NJ01"/>